<dbReference type="AlphaFoldDB" id="A0A9P4IEJ6"/>
<proteinExistence type="inferred from homology"/>
<evidence type="ECO:0000313" key="10">
    <source>
        <dbReference type="Proteomes" id="UP000799772"/>
    </source>
</evidence>
<dbReference type="InterPro" id="IPR050775">
    <property type="entry name" value="FAD-binding_Monooxygenases"/>
</dbReference>
<dbReference type="Gene3D" id="3.50.50.60">
    <property type="entry name" value="FAD/NAD(P)-binding domain"/>
    <property type="match status" value="2"/>
</dbReference>
<dbReference type="GO" id="GO:0004497">
    <property type="term" value="F:monooxygenase activity"/>
    <property type="evidence" value="ECO:0007669"/>
    <property type="project" value="UniProtKB-KW"/>
</dbReference>
<keyword evidence="6" id="KW-0560">Oxidoreductase</keyword>
<evidence type="ECO:0000256" key="6">
    <source>
        <dbReference type="ARBA" id="ARBA00023002"/>
    </source>
</evidence>
<keyword evidence="10" id="KW-1185">Reference proteome</keyword>
<feature type="domain" description="FAD/NAD(P)-binding" evidence="8">
    <location>
        <begin position="8"/>
        <end position="232"/>
    </location>
</feature>
<keyword evidence="7" id="KW-0503">Monooxygenase</keyword>
<keyword evidence="3" id="KW-0285">Flavoprotein</keyword>
<dbReference type="SUPFAM" id="SSF51905">
    <property type="entry name" value="FAD/NAD(P)-binding domain"/>
    <property type="match status" value="2"/>
</dbReference>
<evidence type="ECO:0000313" key="9">
    <source>
        <dbReference type="EMBL" id="KAF2100130.1"/>
    </source>
</evidence>
<dbReference type="PANTHER" id="PTHR43098:SF3">
    <property type="entry name" value="L-ORNITHINE N(5)-MONOOXYGENASE-RELATED"/>
    <property type="match status" value="1"/>
</dbReference>
<dbReference type="Pfam" id="PF07992">
    <property type="entry name" value="Pyr_redox_2"/>
    <property type="match status" value="1"/>
</dbReference>
<keyword evidence="5" id="KW-0521">NADP</keyword>
<comment type="cofactor">
    <cofactor evidence="1">
        <name>FAD</name>
        <dbReference type="ChEBI" id="CHEBI:57692"/>
    </cofactor>
</comment>
<comment type="caution">
    <text evidence="9">The sequence shown here is derived from an EMBL/GenBank/DDBJ whole genome shotgun (WGS) entry which is preliminary data.</text>
</comment>
<name>A0A9P4IEJ6_9PEZI</name>
<dbReference type="InterPro" id="IPR036188">
    <property type="entry name" value="FAD/NAD-bd_sf"/>
</dbReference>
<gene>
    <name evidence="9" type="ORF">NA57DRAFT_75630</name>
</gene>
<evidence type="ECO:0000256" key="2">
    <source>
        <dbReference type="ARBA" id="ARBA00010139"/>
    </source>
</evidence>
<dbReference type="OrthoDB" id="66881at2759"/>
<sequence length="550" mass="62850">MVGPLETYDVVVVGGGFCGCYSLHQLRENGFSAHLFEAGTGLGGIWHWNCYPGARVDTEVPCYQLTSPETWETYRWRQRFPGRDELKDYFRHLDRVWDLSRDISYSSRVTAMEWNDAAHQWHLQVNNGESYCTARHVLLCTGFASKPYFPPIKNADVFKGETYHTSLWPQNGVKLDGRRVAIIGTGASGVQCIQEVGYVASQMTVFQRTPNTALPMENPDVTDSRREELRQQWPEIKKQMDLTFAGFDYEFVSKKAAETTKEERMAMYEKLFHTGGLHFWLGTYKDVLFDQDLNDEAYAFWRAKTLKRIKNKRAAEILAPEIPPHPFGTKRISLEQGFFEHFNKPNVDIVNLRENPISELVPQGIRTADGVIREFDVIIYATGFDSITGGITQMNIRGASGQYVKAKWDHGVYTYLGMTTSDFPNLYFTYGPQAPTAFATGPSSAENQGGWVIECLKYMRQQGYTRIEATRPAEENWREHVNEVANDGLFPKAESWYFGANIPGKPREALNYMNGWPEYRKWIWDNCAKKGYKGFTLSKLKDSQPVTASL</sequence>
<organism evidence="9 10">
    <name type="scientific">Rhizodiscina lignyota</name>
    <dbReference type="NCBI Taxonomy" id="1504668"/>
    <lineage>
        <taxon>Eukaryota</taxon>
        <taxon>Fungi</taxon>
        <taxon>Dikarya</taxon>
        <taxon>Ascomycota</taxon>
        <taxon>Pezizomycotina</taxon>
        <taxon>Dothideomycetes</taxon>
        <taxon>Pleosporomycetidae</taxon>
        <taxon>Aulographales</taxon>
        <taxon>Rhizodiscinaceae</taxon>
        <taxon>Rhizodiscina</taxon>
    </lineage>
</organism>
<evidence type="ECO:0000259" key="8">
    <source>
        <dbReference type="Pfam" id="PF07992"/>
    </source>
</evidence>
<evidence type="ECO:0000256" key="1">
    <source>
        <dbReference type="ARBA" id="ARBA00001974"/>
    </source>
</evidence>
<evidence type="ECO:0000256" key="4">
    <source>
        <dbReference type="ARBA" id="ARBA00022827"/>
    </source>
</evidence>
<dbReference type="Proteomes" id="UP000799772">
    <property type="component" value="Unassembled WGS sequence"/>
</dbReference>
<keyword evidence="4" id="KW-0274">FAD</keyword>
<reference evidence="9" key="1">
    <citation type="journal article" date="2020" name="Stud. Mycol.">
        <title>101 Dothideomycetes genomes: a test case for predicting lifestyles and emergence of pathogens.</title>
        <authorList>
            <person name="Haridas S."/>
            <person name="Albert R."/>
            <person name="Binder M."/>
            <person name="Bloem J."/>
            <person name="Labutti K."/>
            <person name="Salamov A."/>
            <person name="Andreopoulos B."/>
            <person name="Baker S."/>
            <person name="Barry K."/>
            <person name="Bills G."/>
            <person name="Bluhm B."/>
            <person name="Cannon C."/>
            <person name="Castanera R."/>
            <person name="Culley D."/>
            <person name="Daum C."/>
            <person name="Ezra D."/>
            <person name="Gonzalez J."/>
            <person name="Henrissat B."/>
            <person name="Kuo A."/>
            <person name="Liang C."/>
            <person name="Lipzen A."/>
            <person name="Lutzoni F."/>
            <person name="Magnuson J."/>
            <person name="Mondo S."/>
            <person name="Nolan M."/>
            <person name="Ohm R."/>
            <person name="Pangilinan J."/>
            <person name="Park H.-J."/>
            <person name="Ramirez L."/>
            <person name="Alfaro M."/>
            <person name="Sun H."/>
            <person name="Tritt A."/>
            <person name="Yoshinaga Y."/>
            <person name="Zwiers L.-H."/>
            <person name="Turgeon B."/>
            <person name="Goodwin S."/>
            <person name="Spatafora J."/>
            <person name="Crous P."/>
            <person name="Grigoriev I."/>
        </authorList>
    </citation>
    <scope>NUCLEOTIDE SEQUENCE</scope>
    <source>
        <strain evidence="9">CBS 133067</strain>
    </source>
</reference>
<dbReference type="PANTHER" id="PTHR43098">
    <property type="entry name" value="L-ORNITHINE N(5)-MONOOXYGENASE-RELATED"/>
    <property type="match status" value="1"/>
</dbReference>
<dbReference type="PRINTS" id="PR00411">
    <property type="entry name" value="PNDRDTASEI"/>
</dbReference>
<evidence type="ECO:0000256" key="7">
    <source>
        <dbReference type="ARBA" id="ARBA00023033"/>
    </source>
</evidence>
<protein>
    <submittedName>
        <fullName evidence="9">FAD/NAD(P)-binding domain-containing protein</fullName>
    </submittedName>
</protein>
<accession>A0A9P4IEJ6</accession>
<dbReference type="InterPro" id="IPR023753">
    <property type="entry name" value="FAD/NAD-binding_dom"/>
</dbReference>
<dbReference type="EMBL" id="ML978125">
    <property type="protein sequence ID" value="KAF2100130.1"/>
    <property type="molecule type" value="Genomic_DNA"/>
</dbReference>
<evidence type="ECO:0000256" key="3">
    <source>
        <dbReference type="ARBA" id="ARBA00022630"/>
    </source>
</evidence>
<comment type="similarity">
    <text evidence="2">Belongs to the FAD-binding monooxygenase family.</text>
</comment>
<evidence type="ECO:0000256" key="5">
    <source>
        <dbReference type="ARBA" id="ARBA00022857"/>
    </source>
</evidence>